<evidence type="ECO:0000313" key="1">
    <source>
        <dbReference type="EMBL" id="OCA73639.1"/>
    </source>
</evidence>
<dbReference type="OrthoDB" id="648623at2"/>
<reference evidence="2" key="1">
    <citation type="submission" date="2016-07" db="EMBL/GenBank/DDBJ databases">
        <authorList>
            <person name="Florea S."/>
            <person name="Webb J.S."/>
            <person name="Jaromczyk J."/>
            <person name="Schardl C.L."/>
        </authorList>
    </citation>
    <scope>NUCLEOTIDE SEQUENCE [LARGE SCALE GENOMIC DNA]</scope>
    <source>
        <strain evidence="2">CC-VM-7</strain>
    </source>
</reference>
<dbReference type="EMBL" id="MAYG01000001">
    <property type="protein sequence ID" value="OCA73639.1"/>
    <property type="molecule type" value="Genomic_DNA"/>
</dbReference>
<sequence>MIKKTCFALVIVTSFIQCKKESVSNNIQTKDTVKQFHTENKVIETQDESPAETVKTFLKWYRDHEQELDQFATVKGGTIAEKDEAANYEVDFDEVEKELKFLRNTGLFSSHFLSAYQQHYRDGDQYFRQNPASDGPPVNFDYNYFFLTQEDYQADLKNIDRIKLTLKPANAQLCYVECHLEHCGMKLRYTLIKKDHWMIDSIENIS</sequence>
<evidence type="ECO:0000313" key="2">
    <source>
        <dbReference type="Proteomes" id="UP000093432"/>
    </source>
</evidence>
<proteinExistence type="predicted"/>
<name>A0A1B8ZPX0_9FLAO</name>
<accession>A0A1B8ZPX0</accession>
<gene>
    <name evidence="1" type="ORF">BBI00_04445</name>
</gene>
<protein>
    <recommendedName>
        <fullName evidence="3">DUF3828 domain-containing protein</fullName>
    </recommendedName>
</protein>
<dbReference type="RefSeq" id="WP_065397640.1">
    <property type="nucleotide sequence ID" value="NZ_MAYG01000001.1"/>
</dbReference>
<evidence type="ECO:0008006" key="3">
    <source>
        <dbReference type="Google" id="ProtNLM"/>
    </source>
</evidence>
<comment type="caution">
    <text evidence="1">The sequence shown here is derived from an EMBL/GenBank/DDBJ whole genome shotgun (WGS) entry which is preliminary data.</text>
</comment>
<dbReference type="AlphaFoldDB" id="A0A1B8ZPX0"/>
<organism evidence="1 2">
    <name type="scientific">Chryseobacterium arthrosphaerae</name>
    <dbReference type="NCBI Taxonomy" id="651561"/>
    <lineage>
        <taxon>Bacteria</taxon>
        <taxon>Pseudomonadati</taxon>
        <taxon>Bacteroidota</taxon>
        <taxon>Flavobacteriia</taxon>
        <taxon>Flavobacteriales</taxon>
        <taxon>Weeksellaceae</taxon>
        <taxon>Chryseobacterium group</taxon>
        <taxon>Chryseobacterium</taxon>
    </lineage>
</organism>
<dbReference type="Proteomes" id="UP000093432">
    <property type="component" value="Unassembled WGS sequence"/>
</dbReference>